<dbReference type="AlphaFoldDB" id="A0A656AXK0"/>
<proteinExistence type="predicted"/>
<dbReference type="Proteomes" id="UP000041770">
    <property type="component" value="Unassembled WGS sequence"/>
</dbReference>
<evidence type="ECO:0000313" key="2">
    <source>
        <dbReference type="Proteomes" id="UP000041770"/>
    </source>
</evidence>
<dbReference type="EMBL" id="CWQY01000106">
    <property type="protein sequence ID" value="CSD48049.1"/>
    <property type="molecule type" value="Genomic_DNA"/>
</dbReference>
<name>A0A656AXK0_VIBCL</name>
<accession>A0A656AXK0</accession>
<organism evidence="1 2">
    <name type="scientific">Vibrio cholerae</name>
    <dbReference type="NCBI Taxonomy" id="666"/>
    <lineage>
        <taxon>Bacteria</taxon>
        <taxon>Pseudomonadati</taxon>
        <taxon>Pseudomonadota</taxon>
        <taxon>Gammaproteobacteria</taxon>
        <taxon>Vibrionales</taxon>
        <taxon>Vibrionaceae</taxon>
        <taxon>Vibrio</taxon>
    </lineage>
</organism>
<evidence type="ECO:0000313" key="1">
    <source>
        <dbReference type="EMBL" id="CSD48049.1"/>
    </source>
</evidence>
<reference evidence="1 2" key="1">
    <citation type="submission" date="2015-07" db="EMBL/GenBank/DDBJ databases">
        <authorList>
            <consortium name="Pathogen Informatics"/>
        </authorList>
    </citation>
    <scope>NUCLEOTIDE SEQUENCE [LARGE SCALE GENOMIC DNA]</scope>
    <source>
        <strain evidence="1 2">A316</strain>
    </source>
</reference>
<sequence>MGQSPDDVFGWCVVHQVALVDDVSRHGVQTTQAINQPNVFGLLPVPEQSRKHLWVVFQSITPPSLHSFDELLVGFR</sequence>
<protein>
    <submittedName>
        <fullName evidence="1">Uncharacterized protein</fullName>
    </submittedName>
</protein>
<gene>
    <name evidence="1" type="ORF">ERS013200_04253</name>
</gene>